<name>A0A6M3LZM9_9ZZZZ</name>
<dbReference type="EMBL" id="MT143884">
    <property type="protein sequence ID" value="QJB04522.1"/>
    <property type="molecule type" value="Genomic_DNA"/>
</dbReference>
<reference evidence="1" key="1">
    <citation type="submission" date="2020-03" db="EMBL/GenBank/DDBJ databases">
        <title>The deep terrestrial virosphere.</title>
        <authorList>
            <person name="Holmfeldt K."/>
            <person name="Nilsson E."/>
            <person name="Simone D."/>
            <person name="Lopez-Fernandez M."/>
            <person name="Wu X."/>
            <person name="de Brujin I."/>
            <person name="Lundin D."/>
            <person name="Andersson A."/>
            <person name="Bertilsson S."/>
            <person name="Dopson M."/>
        </authorList>
    </citation>
    <scope>NUCLEOTIDE SEQUENCE</scope>
    <source>
        <strain evidence="1">MM171A01309</strain>
        <strain evidence="2">MM171B00234</strain>
    </source>
</reference>
<proteinExistence type="predicted"/>
<dbReference type="EMBL" id="MT143630">
    <property type="protein sequence ID" value="QJA99124.1"/>
    <property type="molecule type" value="Genomic_DNA"/>
</dbReference>
<evidence type="ECO:0000313" key="2">
    <source>
        <dbReference type="EMBL" id="QJB04522.1"/>
    </source>
</evidence>
<organism evidence="1">
    <name type="scientific">viral metagenome</name>
    <dbReference type="NCBI Taxonomy" id="1070528"/>
    <lineage>
        <taxon>unclassified sequences</taxon>
        <taxon>metagenomes</taxon>
        <taxon>organismal metagenomes</taxon>
    </lineage>
</organism>
<dbReference type="AlphaFoldDB" id="A0A6M3LZM9"/>
<accession>A0A6M3LZM9</accession>
<protein>
    <submittedName>
        <fullName evidence="1">Uncharacterized protein</fullName>
    </submittedName>
</protein>
<sequence length="85" mass="9898">MSEMKHGEGDWTVSTTKVFEGWETGINRPENGVTEALNEAGDPIWGYKYKWRIVEGYDDVALAFRGHQKWVKLMQDDPHREMEVI</sequence>
<gene>
    <name evidence="1" type="ORF">MM171A01309_0011</name>
    <name evidence="2" type="ORF">MM171B00234_0023</name>
</gene>
<evidence type="ECO:0000313" key="1">
    <source>
        <dbReference type="EMBL" id="QJA99124.1"/>
    </source>
</evidence>